<accession>A0A0C2HBF8</accession>
<keyword evidence="18" id="KW-1185">Reference proteome</keyword>
<dbReference type="SUPFAM" id="SSF52540">
    <property type="entry name" value="P-loop containing nucleoside triphosphate hydrolases"/>
    <property type="match status" value="2"/>
</dbReference>
<dbReference type="PROSITE" id="PS51194">
    <property type="entry name" value="HELICASE_CTER"/>
    <property type="match status" value="1"/>
</dbReference>
<dbReference type="Pfam" id="PF18074">
    <property type="entry name" value="PriA_C"/>
    <property type="match status" value="1"/>
</dbReference>
<dbReference type="NCBIfam" id="TIGR00595">
    <property type="entry name" value="priA"/>
    <property type="match status" value="1"/>
</dbReference>
<dbReference type="Pfam" id="PF04851">
    <property type="entry name" value="ResIII"/>
    <property type="match status" value="1"/>
</dbReference>
<feature type="domain" description="Helicase C-terminal" evidence="14">
    <location>
        <begin position="534"/>
        <end position="690"/>
    </location>
</feature>
<gene>
    <name evidence="12 16" type="primary">priA</name>
    <name evidence="16" type="ORF">F7P68_0007210</name>
    <name evidence="15" type="ORF">SN16_05865</name>
</gene>
<comment type="catalytic activity">
    <reaction evidence="12">
        <text>Couples ATP hydrolysis with the unwinding of duplex DNA by translocating in the 3'-5' direction.</text>
        <dbReference type="EC" id="5.6.2.4"/>
    </reaction>
</comment>
<feature type="binding site" evidence="12">
    <location>
        <position position="529"/>
    </location>
    <ligand>
        <name>Zn(2+)</name>
        <dbReference type="ChEBI" id="CHEBI:29105"/>
        <label>2</label>
    </ligand>
</feature>
<dbReference type="EMBL" id="JABEVU030000001">
    <property type="protein sequence ID" value="MDB0580315.1"/>
    <property type="molecule type" value="Genomic_DNA"/>
</dbReference>
<evidence type="ECO:0000256" key="11">
    <source>
        <dbReference type="ARBA" id="ARBA00048988"/>
    </source>
</evidence>
<keyword evidence="1 12" id="KW-0639">Primosome</keyword>
<keyword evidence="10 12" id="KW-0413">Isomerase</keyword>
<keyword evidence="4 12" id="KW-0547">Nucleotide-binding</keyword>
<evidence type="ECO:0000256" key="12">
    <source>
        <dbReference type="HAMAP-Rule" id="MF_00983"/>
    </source>
</evidence>
<feature type="domain" description="Helicase ATP-binding" evidence="13">
    <location>
        <begin position="271"/>
        <end position="437"/>
    </location>
</feature>
<evidence type="ECO:0000256" key="5">
    <source>
        <dbReference type="ARBA" id="ARBA00022801"/>
    </source>
</evidence>
<dbReference type="NCBIfam" id="NF004066">
    <property type="entry name" value="PRK05580.1-3"/>
    <property type="match status" value="1"/>
</dbReference>
<keyword evidence="7 12" id="KW-0862">Zinc</keyword>
<evidence type="ECO:0000256" key="3">
    <source>
        <dbReference type="ARBA" id="ARBA00022723"/>
    </source>
</evidence>
<comment type="caution">
    <text evidence="15">The sequence shown here is derived from an EMBL/GenBank/DDBJ whole genome shotgun (WGS) entry which is preliminary data.</text>
</comment>
<dbReference type="PANTHER" id="PTHR30580:SF0">
    <property type="entry name" value="PRIMOSOMAL PROTEIN N"/>
    <property type="match status" value="1"/>
</dbReference>
<dbReference type="Proteomes" id="UP000031546">
    <property type="component" value="Unassembled WGS sequence"/>
</dbReference>
<evidence type="ECO:0000256" key="9">
    <source>
        <dbReference type="ARBA" id="ARBA00023125"/>
    </source>
</evidence>
<evidence type="ECO:0000256" key="2">
    <source>
        <dbReference type="ARBA" id="ARBA00022705"/>
    </source>
</evidence>
<dbReference type="OrthoDB" id="9759544at2"/>
<dbReference type="RefSeq" id="WP_040105679.1">
    <property type="nucleotide sequence ID" value="NZ_JABEVU030000001.1"/>
</dbReference>
<evidence type="ECO:0000256" key="10">
    <source>
        <dbReference type="ARBA" id="ARBA00023235"/>
    </source>
</evidence>
<dbReference type="HAMAP" id="MF_00983">
    <property type="entry name" value="PriA"/>
    <property type="match status" value="1"/>
</dbReference>
<dbReference type="Gene3D" id="3.40.50.300">
    <property type="entry name" value="P-loop containing nucleotide triphosphate hydrolases"/>
    <property type="match status" value="2"/>
</dbReference>
<dbReference type="Pfam" id="PF17764">
    <property type="entry name" value="PriA_3primeBD"/>
    <property type="match status" value="1"/>
</dbReference>
<dbReference type="InterPro" id="IPR042115">
    <property type="entry name" value="PriA_3primeBD_sf"/>
</dbReference>
<protein>
    <recommendedName>
        <fullName evidence="12">Replication restart protein PriA</fullName>
    </recommendedName>
    <alternativeName>
        <fullName evidence="12">ATP-dependent DNA helicase PriA</fullName>
        <ecNumber evidence="12">5.6.2.4</ecNumber>
    </alternativeName>
    <alternativeName>
        <fullName evidence="12">DNA 3'-5' helicase PriA</fullName>
    </alternativeName>
</protein>
<feature type="binding site" evidence="12">
    <location>
        <position position="499"/>
    </location>
    <ligand>
        <name>Zn(2+)</name>
        <dbReference type="ChEBI" id="CHEBI:29105"/>
        <label>1</label>
    </ligand>
</feature>
<feature type="binding site" evidence="12">
    <location>
        <position position="511"/>
    </location>
    <ligand>
        <name>Zn(2+)</name>
        <dbReference type="ChEBI" id="CHEBI:29105"/>
        <label>2</label>
    </ligand>
</feature>
<dbReference type="GO" id="GO:0008270">
    <property type="term" value="F:zinc ion binding"/>
    <property type="evidence" value="ECO:0007669"/>
    <property type="project" value="UniProtKB-UniRule"/>
</dbReference>
<keyword evidence="3 12" id="KW-0479">Metal-binding</keyword>
<reference evidence="18" key="2">
    <citation type="submission" date="2020-04" db="EMBL/GenBank/DDBJ databases">
        <title>Genome analysis and biological profiling of marine Cellulosimicrobium funkei MOSEL-ME6.</title>
        <authorList>
            <person name="Tanveer F."/>
            <person name="Xie Y."/>
            <person name="Shinwari Z.K."/>
        </authorList>
    </citation>
    <scope>NUCLEOTIDE SEQUENCE [LARGE SCALE GENOMIC DNA]</scope>
    <source>
        <strain evidence="18">MOSEL-ME25</strain>
    </source>
</reference>
<dbReference type="InterPro" id="IPR014001">
    <property type="entry name" value="Helicase_ATP-bd"/>
</dbReference>
<feature type="binding site" evidence="12">
    <location>
        <position position="526"/>
    </location>
    <ligand>
        <name>Zn(2+)</name>
        <dbReference type="ChEBI" id="CHEBI:29105"/>
        <label>2</label>
    </ligand>
</feature>
<dbReference type="PANTHER" id="PTHR30580">
    <property type="entry name" value="PRIMOSOMAL PROTEIN N"/>
    <property type="match status" value="1"/>
</dbReference>
<evidence type="ECO:0000256" key="7">
    <source>
        <dbReference type="ARBA" id="ARBA00022833"/>
    </source>
</evidence>
<reference evidence="15 17" key="1">
    <citation type="submission" date="2015-01" db="EMBL/GenBank/DDBJ databases">
        <title>Genome sequences of high lactate-tolerant strain Salinicoccus roseus W12 with industrial interest.</title>
        <authorList>
            <person name="Wang H."/>
            <person name="Yu B."/>
        </authorList>
    </citation>
    <scope>NUCLEOTIDE SEQUENCE [LARGE SCALE GENOMIC DNA]</scope>
    <source>
        <strain evidence="15 17">W12</strain>
    </source>
</reference>
<evidence type="ECO:0000313" key="18">
    <source>
        <dbReference type="Proteomes" id="UP000527860"/>
    </source>
</evidence>
<dbReference type="Pfam" id="PF00271">
    <property type="entry name" value="Helicase_C"/>
    <property type="match status" value="1"/>
</dbReference>
<dbReference type="AlphaFoldDB" id="A0A0C2HBF8"/>
<dbReference type="FunFam" id="3.40.50.300:FF:000489">
    <property type="entry name" value="Primosome assembly protein PriA"/>
    <property type="match status" value="1"/>
</dbReference>
<name>A0A0C2HBF8_9STAP</name>
<dbReference type="Proteomes" id="UP000527860">
    <property type="component" value="Unassembled WGS sequence"/>
</dbReference>
<evidence type="ECO:0000256" key="6">
    <source>
        <dbReference type="ARBA" id="ARBA00022806"/>
    </source>
</evidence>
<keyword evidence="5 12" id="KW-0378">Hydrolase</keyword>
<dbReference type="InterPro" id="IPR041236">
    <property type="entry name" value="PriA_C"/>
</dbReference>
<comment type="function">
    <text evidence="12">Initiates the restart of stalled replication forks, which reloads the replicative helicase on sites other than the origin of replication. Recognizes and binds to abandoned replication forks and remodels them to uncover a helicase loading site. Promotes assembly of the primosome at these replication forks.</text>
</comment>
<organism evidence="15 17">
    <name type="scientific">Salinicoccus roseus</name>
    <dbReference type="NCBI Taxonomy" id="45670"/>
    <lineage>
        <taxon>Bacteria</taxon>
        <taxon>Bacillati</taxon>
        <taxon>Bacillota</taxon>
        <taxon>Bacilli</taxon>
        <taxon>Bacillales</taxon>
        <taxon>Staphylococcaceae</taxon>
        <taxon>Salinicoccus</taxon>
    </lineage>
</organism>
<dbReference type="STRING" id="45670.SN16_05865"/>
<dbReference type="GO" id="GO:0006270">
    <property type="term" value="P:DNA replication initiation"/>
    <property type="evidence" value="ECO:0007669"/>
    <property type="project" value="TreeGrafter"/>
</dbReference>
<feature type="binding site" evidence="12">
    <location>
        <position position="508"/>
    </location>
    <ligand>
        <name>Zn(2+)</name>
        <dbReference type="ChEBI" id="CHEBI:29105"/>
        <label>2</label>
    </ligand>
</feature>
<dbReference type="InterPro" id="IPR040498">
    <property type="entry name" value="PriA_CRR"/>
</dbReference>
<dbReference type="EMBL" id="JXII01000004">
    <property type="protein sequence ID" value="KIH71080.1"/>
    <property type="molecule type" value="Genomic_DNA"/>
</dbReference>
<dbReference type="Gene3D" id="3.40.1440.60">
    <property type="entry name" value="PriA, 3(prime) DNA-binding domain"/>
    <property type="match status" value="1"/>
</dbReference>
<dbReference type="SMART" id="SM00487">
    <property type="entry name" value="DEXDc"/>
    <property type="match status" value="1"/>
</dbReference>
<dbReference type="Pfam" id="PF18319">
    <property type="entry name" value="Zn_ribbon_PriA"/>
    <property type="match status" value="1"/>
</dbReference>
<evidence type="ECO:0000313" key="15">
    <source>
        <dbReference type="EMBL" id="KIH71080.1"/>
    </source>
</evidence>
<dbReference type="PROSITE" id="PS51192">
    <property type="entry name" value="HELICASE_ATP_BIND_1"/>
    <property type="match status" value="1"/>
</dbReference>
<dbReference type="InterPro" id="IPR027417">
    <property type="entry name" value="P-loop_NTPase"/>
</dbReference>
<dbReference type="InterPro" id="IPR005259">
    <property type="entry name" value="PriA"/>
</dbReference>
<dbReference type="GO" id="GO:0003677">
    <property type="term" value="F:DNA binding"/>
    <property type="evidence" value="ECO:0007669"/>
    <property type="project" value="UniProtKB-UniRule"/>
</dbReference>
<dbReference type="GO" id="GO:0016787">
    <property type="term" value="F:hydrolase activity"/>
    <property type="evidence" value="ECO:0007669"/>
    <property type="project" value="UniProtKB-KW"/>
</dbReference>
<evidence type="ECO:0000259" key="13">
    <source>
        <dbReference type="PROSITE" id="PS51192"/>
    </source>
</evidence>
<comment type="catalytic activity">
    <reaction evidence="11 12">
        <text>ATP + H2O = ADP + phosphate + H(+)</text>
        <dbReference type="Rhea" id="RHEA:13065"/>
        <dbReference type="ChEBI" id="CHEBI:15377"/>
        <dbReference type="ChEBI" id="CHEBI:15378"/>
        <dbReference type="ChEBI" id="CHEBI:30616"/>
        <dbReference type="ChEBI" id="CHEBI:43474"/>
        <dbReference type="ChEBI" id="CHEBI:456216"/>
        <dbReference type="EC" id="5.6.2.4"/>
    </reaction>
</comment>
<comment type="similarity">
    <text evidence="12">Belongs to the helicase family. PriA subfamily.</text>
</comment>
<dbReference type="InterPro" id="IPR006935">
    <property type="entry name" value="Helicase/UvrB_N"/>
</dbReference>
<comment type="subunit">
    <text evidence="12">Component of the replication restart primosome.</text>
</comment>
<dbReference type="InterPro" id="IPR001650">
    <property type="entry name" value="Helicase_C-like"/>
</dbReference>
<dbReference type="GO" id="GO:1990077">
    <property type="term" value="C:primosome complex"/>
    <property type="evidence" value="ECO:0007669"/>
    <property type="project" value="UniProtKB-UniRule"/>
</dbReference>
<keyword evidence="9 12" id="KW-0238">DNA-binding</keyword>
<dbReference type="CDD" id="cd18804">
    <property type="entry name" value="SF2_C_priA"/>
    <property type="match status" value="1"/>
</dbReference>
<dbReference type="GO" id="GO:0043138">
    <property type="term" value="F:3'-5' DNA helicase activity"/>
    <property type="evidence" value="ECO:0007669"/>
    <property type="project" value="UniProtKB-EC"/>
</dbReference>
<dbReference type="GO" id="GO:0006302">
    <property type="term" value="P:double-strand break repair"/>
    <property type="evidence" value="ECO:0007669"/>
    <property type="project" value="InterPro"/>
</dbReference>
<evidence type="ECO:0000256" key="1">
    <source>
        <dbReference type="ARBA" id="ARBA00022515"/>
    </source>
</evidence>
<evidence type="ECO:0000313" key="17">
    <source>
        <dbReference type="Proteomes" id="UP000031546"/>
    </source>
</evidence>
<dbReference type="InterPro" id="IPR041222">
    <property type="entry name" value="PriA_3primeBD"/>
</dbReference>
<evidence type="ECO:0000256" key="4">
    <source>
        <dbReference type="ARBA" id="ARBA00022741"/>
    </source>
</evidence>
<dbReference type="SMART" id="SM00490">
    <property type="entry name" value="HELICc"/>
    <property type="match status" value="1"/>
</dbReference>
<dbReference type="GO" id="GO:0005524">
    <property type="term" value="F:ATP binding"/>
    <property type="evidence" value="ECO:0007669"/>
    <property type="project" value="UniProtKB-UniRule"/>
</dbReference>
<feature type="binding site" evidence="12">
    <location>
        <position position="542"/>
    </location>
    <ligand>
        <name>Zn(2+)</name>
        <dbReference type="ChEBI" id="CHEBI:29105"/>
        <label>1</label>
    </ligand>
</feature>
<keyword evidence="6 12" id="KW-0347">Helicase</keyword>
<evidence type="ECO:0000259" key="14">
    <source>
        <dbReference type="PROSITE" id="PS51194"/>
    </source>
</evidence>
<feature type="binding site" evidence="12">
    <location>
        <position position="502"/>
    </location>
    <ligand>
        <name>Zn(2+)</name>
        <dbReference type="ChEBI" id="CHEBI:29105"/>
        <label>1</label>
    </ligand>
</feature>
<dbReference type="GO" id="GO:0006269">
    <property type="term" value="P:DNA replication, synthesis of primer"/>
    <property type="evidence" value="ECO:0007669"/>
    <property type="project" value="UniProtKB-KW"/>
</dbReference>
<reference evidence="16 18" key="4">
    <citation type="submission" date="2022-12" db="EMBL/GenBank/DDBJ databases">
        <title>Genome analysis and biological profiling of marine Salinicoccus roseus MOSEL-ME25.</title>
        <authorList>
            <person name="Mirza F.T."/>
            <person name="Xie Y."/>
            <person name="Shinwari Z.K."/>
        </authorList>
    </citation>
    <scope>NUCLEOTIDE SEQUENCE [LARGE SCALE GENOMIC DNA]</scope>
    <source>
        <strain evidence="16 18">MOSEL-ME25</strain>
    </source>
</reference>
<reference evidence="16" key="3">
    <citation type="submission" date="2020-04" db="EMBL/GenBank/DDBJ databases">
        <authorList>
            <person name="Tanveer F."/>
            <person name="Xie Y."/>
            <person name="Shinwari Z.K."/>
        </authorList>
    </citation>
    <scope>NUCLEOTIDE SEQUENCE</scope>
    <source>
        <strain evidence="16">MOSEL-ME25</strain>
    </source>
</reference>
<dbReference type="CDD" id="cd17929">
    <property type="entry name" value="DEXHc_priA"/>
    <property type="match status" value="1"/>
</dbReference>
<comment type="cofactor">
    <cofactor evidence="12">
        <name>Zn(2+)</name>
        <dbReference type="ChEBI" id="CHEBI:29105"/>
    </cofactor>
    <text evidence="12">Binds 2 zinc ions per subunit.</text>
</comment>
<dbReference type="GO" id="GO:0006310">
    <property type="term" value="P:DNA recombination"/>
    <property type="evidence" value="ECO:0007669"/>
    <property type="project" value="InterPro"/>
</dbReference>
<keyword evidence="2 12" id="KW-0235">DNA replication</keyword>
<dbReference type="FunFam" id="3.40.1440.60:FF:000001">
    <property type="entry name" value="Primosomal protein N"/>
    <property type="match status" value="1"/>
</dbReference>
<evidence type="ECO:0000313" key="16">
    <source>
        <dbReference type="EMBL" id="MDB0580315.1"/>
    </source>
</evidence>
<dbReference type="GeneID" id="77845077"/>
<evidence type="ECO:0000256" key="8">
    <source>
        <dbReference type="ARBA" id="ARBA00022840"/>
    </source>
</evidence>
<dbReference type="EC" id="5.6.2.4" evidence="12"/>
<keyword evidence="8 12" id="KW-0067">ATP-binding</keyword>
<sequence>MFASVIVDIPSKSVNQVFDYRIPDGMEGLIRVGHRVLVPFGRRTIQGYVMKLRDTTDFDPARIKEIARTLDIEPVLTEEMITIARHLADYYVDQYISVIETILPAALKANYRKVLKLAEGHTAEAAAALEEVAGDAETEPKRLEAGALKALAPYLKSGDIIEETVIRQHTKKKTALAVYSLKQQGEDLSRAKKQQELLAVIDASSEPIFVRDLVNDGFSNHLINALHKKGHIGKVEREVERDPYSGRVFTSDPPKVLNAEQQHAYGRITEALDAEQAKTFLLHGITGSGKTEVYLQVIQKVLEEGRTAIMLVPEIALTPQMVNRFKRRFGDDVAVLHSGLSHGEKYDEWRKIKEGRARVSVGARSSIFAPFENVGAIIVDEEHETTYKQGDRPMYHAIEVAKFRSRYHNCPLILGTATPSLETYARSEKGVYERLELTERAGTKVLPEISVVDMSEEHRTGNTSIISKPLEAAIQTRIERGEQTVLLLNRRGYSNFQICQSCGHVPMCPNCDISLTYHKSNRSLLCHYCGYEGPVHRTCDNCQSEDVTFRGTGTEKVEEILRDMFDADVVRMDNDTTRRKGMHEKLLDHFEQEEIPILLGTQMIAKGLDYPKVTLVGVLNADTMLNLPDFRANEKTYQLLTQVSGRAGRHELTGEVIFQTYNPTHYAIQLAKENDYRRFYEKEMAFRRLARYSPYYFHVLFTVSSEDVRKCLKATSHIHDTLIQKVSDQSIIVGPSPSPLERINRQYRFQILLKYKREPELLEMLNSLDEHYHEAYRTEGISLRIDVDPLVIM</sequence>
<feature type="binding site" evidence="12">
    <location>
        <position position="539"/>
    </location>
    <ligand>
        <name>Zn(2+)</name>
        <dbReference type="ChEBI" id="CHEBI:29105"/>
        <label>1</label>
    </ligand>
</feature>
<proteinExistence type="inferred from homology"/>